<evidence type="ECO:0000313" key="1">
    <source>
        <dbReference type="EMBL" id="MFM0448718.1"/>
    </source>
</evidence>
<keyword evidence="2" id="KW-1185">Reference proteome</keyword>
<proteinExistence type="predicted"/>
<dbReference type="Proteomes" id="UP001629288">
    <property type="component" value="Unassembled WGS sequence"/>
</dbReference>
<name>A0ABW9CEP3_9BURK</name>
<protein>
    <submittedName>
        <fullName evidence="1">Uncharacterized protein</fullName>
    </submittedName>
</protein>
<organism evidence="1 2">
    <name type="scientific">Paraburkholderia strydomiana</name>
    <dbReference type="NCBI Taxonomy" id="1245417"/>
    <lineage>
        <taxon>Bacteria</taxon>
        <taxon>Pseudomonadati</taxon>
        <taxon>Pseudomonadota</taxon>
        <taxon>Betaproteobacteria</taxon>
        <taxon>Burkholderiales</taxon>
        <taxon>Burkholderiaceae</taxon>
        <taxon>Paraburkholderia</taxon>
    </lineage>
</organism>
<evidence type="ECO:0000313" key="2">
    <source>
        <dbReference type="Proteomes" id="UP001629288"/>
    </source>
</evidence>
<gene>
    <name evidence="1" type="ORF">PQR00_34655</name>
</gene>
<comment type="caution">
    <text evidence="1">The sequence shown here is derived from an EMBL/GenBank/DDBJ whole genome shotgun (WGS) entry which is preliminary data.</text>
</comment>
<dbReference type="RefSeq" id="WP_408131970.1">
    <property type="nucleotide sequence ID" value="NZ_JAQQDH010000045.1"/>
</dbReference>
<accession>A0ABW9CEP3</accession>
<dbReference type="EMBL" id="JAQQDH010000045">
    <property type="protein sequence ID" value="MFM0448718.1"/>
    <property type="molecule type" value="Genomic_DNA"/>
</dbReference>
<sequence length="108" mass="12128">MELPISSNGPAYVTREVRKGIPLDYLSEKLSHAIRETHSLAHRFPQMLTELIPVMHYQITTLLGLHNMLGAANDVRLPERLLGSSRQNLENWLDIVARQGDVLGISDS</sequence>
<reference evidence="1 2" key="1">
    <citation type="journal article" date="2024" name="Chem. Sci.">
        <title>Discovery of megapolipeptins by genome mining of a Burkholderiales bacteria collection.</title>
        <authorList>
            <person name="Paulo B.S."/>
            <person name="Recchia M.J.J."/>
            <person name="Lee S."/>
            <person name="Fergusson C.H."/>
            <person name="Romanowski S.B."/>
            <person name="Hernandez A."/>
            <person name="Krull N."/>
            <person name="Liu D.Y."/>
            <person name="Cavanagh H."/>
            <person name="Bos A."/>
            <person name="Gray C.A."/>
            <person name="Murphy B.T."/>
            <person name="Linington R.G."/>
            <person name="Eustaquio A.S."/>
        </authorList>
    </citation>
    <scope>NUCLEOTIDE SEQUENCE [LARGE SCALE GENOMIC DNA]</scope>
    <source>
        <strain evidence="1 2">RL17-379-BIB-C</strain>
    </source>
</reference>